<feature type="region of interest" description="Disordered" evidence="1">
    <location>
        <begin position="1"/>
        <end position="20"/>
    </location>
</feature>
<proteinExistence type="predicted"/>
<accession>A0A4D6MR97</accession>
<evidence type="ECO:0000313" key="3">
    <source>
        <dbReference type="Proteomes" id="UP000501690"/>
    </source>
</evidence>
<protein>
    <submittedName>
        <fullName evidence="2">Uncharacterized protein</fullName>
    </submittedName>
</protein>
<dbReference type="Proteomes" id="UP000501690">
    <property type="component" value="Linkage Group LG8"/>
</dbReference>
<dbReference type="EMBL" id="CP039352">
    <property type="protein sequence ID" value="QCE03578.1"/>
    <property type="molecule type" value="Genomic_DNA"/>
</dbReference>
<keyword evidence="3" id="KW-1185">Reference proteome</keyword>
<name>A0A4D6MR97_VIGUN</name>
<sequence>MLQNPISGFPDGPPSGETLPARRRKLVSPVRCPFRFFVLLMLPRRILDIRVALGDRGGSARRSWLTEETVKRFGTKFCLATREVHQADYGAELDREEDFYTALDSVVVAIYFCVWTIRWWPVVGGTSRHSCSKDRSVYSSKGVESRGVQQDVWKWRIEDLGANIGYVYEML</sequence>
<reference evidence="2 3" key="1">
    <citation type="submission" date="2019-04" db="EMBL/GenBank/DDBJ databases">
        <title>An improved genome assembly and genetic linkage map for asparagus bean, Vigna unguiculata ssp. sesquipedialis.</title>
        <authorList>
            <person name="Xia Q."/>
            <person name="Zhang R."/>
            <person name="Dong Y."/>
        </authorList>
    </citation>
    <scope>NUCLEOTIDE SEQUENCE [LARGE SCALE GENOMIC DNA]</scope>
    <source>
        <tissue evidence="2">Leaf</tissue>
    </source>
</reference>
<evidence type="ECO:0000313" key="2">
    <source>
        <dbReference type="EMBL" id="QCE03578.1"/>
    </source>
</evidence>
<evidence type="ECO:0000256" key="1">
    <source>
        <dbReference type="SAM" id="MobiDB-lite"/>
    </source>
</evidence>
<organism evidence="2 3">
    <name type="scientific">Vigna unguiculata</name>
    <name type="common">Cowpea</name>
    <dbReference type="NCBI Taxonomy" id="3917"/>
    <lineage>
        <taxon>Eukaryota</taxon>
        <taxon>Viridiplantae</taxon>
        <taxon>Streptophyta</taxon>
        <taxon>Embryophyta</taxon>
        <taxon>Tracheophyta</taxon>
        <taxon>Spermatophyta</taxon>
        <taxon>Magnoliopsida</taxon>
        <taxon>eudicotyledons</taxon>
        <taxon>Gunneridae</taxon>
        <taxon>Pentapetalae</taxon>
        <taxon>rosids</taxon>
        <taxon>fabids</taxon>
        <taxon>Fabales</taxon>
        <taxon>Fabaceae</taxon>
        <taxon>Papilionoideae</taxon>
        <taxon>50 kb inversion clade</taxon>
        <taxon>NPAAA clade</taxon>
        <taxon>indigoferoid/millettioid clade</taxon>
        <taxon>Phaseoleae</taxon>
        <taxon>Vigna</taxon>
    </lineage>
</organism>
<dbReference type="AlphaFoldDB" id="A0A4D6MR97"/>
<gene>
    <name evidence="2" type="ORF">DEO72_LG8g1603</name>
</gene>